<dbReference type="Pfam" id="PF23209">
    <property type="entry name" value="IDM1_C"/>
    <property type="match status" value="1"/>
</dbReference>
<name>A0ABD3E381_9LAMI</name>
<dbReference type="InterPro" id="IPR032308">
    <property type="entry name" value="TDBD"/>
</dbReference>
<dbReference type="InterPro" id="IPR000182">
    <property type="entry name" value="GNAT_dom"/>
</dbReference>
<evidence type="ECO:0000256" key="3">
    <source>
        <dbReference type="ARBA" id="ARBA00022771"/>
    </source>
</evidence>
<evidence type="ECO:0000313" key="10">
    <source>
        <dbReference type="EMBL" id="KAL3648960.1"/>
    </source>
</evidence>
<keyword evidence="4" id="KW-0862">Zinc</keyword>
<feature type="region of interest" description="Disordered" evidence="7">
    <location>
        <begin position="960"/>
        <end position="980"/>
    </location>
</feature>
<dbReference type="InterPro" id="IPR054292">
    <property type="entry name" value="DUF7028"/>
</dbReference>
<dbReference type="AlphaFoldDB" id="A0ABD3E381"/>
<dbReference type="Gene3D" id="3.30.40.10">
    <property type="entry name" value="Zinc/RING finger domain, C3HC4 (zinc finger)"/>
    <property type="match status" value="1"/>
</dbReference>
<dbReference type="PANTHER" id="PTHR46309">
    <property type="entry name" value="PHD FINGER PROTEIN 12"/>
    <property type="match status" value="1"/>
</dbReference>
<dbReference type="EMBL" id="JAVIJP010000007">
    <property type="protein sequence ID" value="KAL3648960.1"/>
    <property type="molecule type" value="Genomic_DNA"/>
</dbReference>
<dbReference type="InterPro" id="IPR042163">
    <property type="entry name" value="PHF12"/>
</dbReference>
<evidence type="ECO:0000256" key="7">
    <source>
        <dbReference type="SAM" id="MobiDB-lite"/>
    </source>
</evidence>
<reference evidence="11" key="1">
    <citation type="journal article" date="2024" name="IScience">
        <title>Strigolactones Initiate the Formation of Haustorium-like Structures in Castilleja.</title>
        <authorList>
            <person name="Buerger M."/>
            <person name="Peterson D."/>
            <person name="Chory J."/>
        </authorList>
    </citation>
    <scope>NUCLEOTIDE SEQUENCE [LARGE SCALE GENOMIC DNA]</scope>
</reference>
<proteinExistence type="predicted"/>
<keyword evidence="3 6" id="KW-0863">Zinc-finger</keyword>
<evidence type="ECO:0000259" key="8">
    <source>
        <dbReference type="PROSITE" id="PS50016"/>
    </source>
</evidence>
<dbReference type="Proteomes" id="UP001632038">
    <property type="component" value="Unassembled WGS sequence"/>
</dbReference>
<sequence length="1065" mass="119260">MEGTIRSGGVLKKKSSSGCLIIKKKVENGNSGLGGLSINDGKKKKRPRFVGSDSNASDDVESLECMRRKPNGSMGYNYDRINIGSERKRDRSDLYDFDEYNDFDGKMTRNKYVDDRFRTDGHISGSENSNTNSKNFGVGLSRRNSMVDKQANKSYFGGSSSGRRNNVGDYLEEDETHTPIRLQGKNGVLKVMVNKKKKLDLHSHHHRKYDPRENVISKDLSPFLPVYPSPKPPENRGFLVEKEIKGVKLEKKVKPVLGKTVLAKQMETDIADTALKLAPPGPQTCSSKKGVKWEEEKTPENVKGKAKRGGSTEKQMLREKIRGMLLESGWTIDYRPRRNRDYLDAVYINPSGTAYWSIIKAYDAFKKQLDEDCTKQARIDAGSASFAPLSEDLINKLTRQTKKKIEEEMKRKRKEDGLAKRINNSNVRDSGEGSVSDIKSRKGKSLEFYQESDDDVSDDSPKRKPRQFKVGKPILQGRTSKVIGRCTLLVRGSDGYVPYSGKRTLLAWLIDSGTAHLSEKVQYMNRRRNRVMLEGWITRDGIHCGCCSKILTVSKFELHAGSKLRQPFQNIFLESGVSLLQCQLDAWNKQGESVRRNFHTVDVDGDDPDDDTCGLCGDGGALICCDSCPSTFHQLCLEIQMLPSGDWHCPNCVCKFCGDAVEGNDSAADELTRCGFCEKKYHESCGGDVHALPMSSSDVSFCGLKCQELYDHLQKILGVKHELEAGFSWSFIQRTDVSDTLHRAFPDPQRVECNSKLAVALSVMDECFLPITDRRSGFNMIQNVVYNCGSNFNRLNYSGFYTAILERGDEIVSAASIRIHGTCLAEMPFIATREIYRRQGMCRRLLSAIERELRFLKVEKLIIPAISEHMNTWTTVFGFHPLEDGVNKEIKSINMLVFPGTDMLQKQLVNQDISCGMKLSESVHKQPQLPVLVEKSDVKSSMEHDKQTTSDIKACNDKVDNLYSGSHDNSPEASSSASDSIVAAKPVLENKQKEPSASSKYPFTNKIENTENGFLEKINSSVEAVVDHQDDIPLQNDYIAPGFSPGEESVNPVETDKSESDKSSH</sequence>
<evidence type="ECO:0000256" key="2">
    <source>
        <dbReference type="ARBA" id="ARBA00022723"/>
    </source>
</evidence>
<dbReference type="InterPro" id="IPR001965">
    <property type="entry name" value="Znf_PHD"/>
</dbReference>
<feature type="domain" description="N-acetyltransferase" evidence="9">
    <location>
        <begin position="759"/>
        <end position="900"/>
    </location>
</feature>
<accession>A0ABD3E381</accession>
<dbReference type="InterPro" id="IPR016181">
    <property type="entry name" value="Acyl_CoA_acyltransferase"/>
</dbReference>
<organism evidence="10 11">
    <name type="scientific">Castilleja foliolosa</name>
    <dbReference type="NCBI Taxonomy" id="1961234"/>
    <lineage>
        <taxon>Eukaryota</taxon>
        <taxon>Viridiplantae</taxon>
        <taxon>Streptophyta</taxon>
        <taxon>Embryophyta</taxon>
        <taxon>Tracheophyta</taxon>
        <taxon>Spermatophyta</taxon>
        <taxon>Magnoliopsida</taxon>
        <taxon>eudicotyledons</taxon>
        <taxon>Gunneridae</taxon>
        <taxon>Pentapetalae</taxon>
        <taxon>asterids</taxon>
        <taxon>lamiids</taxon>
        <taxon>Lamiales</taxon>
        <taxon>Orobanchaceae</taxon>
        <taxon>Pedicularideae</taxon>
        <taxon>Castillejinae</taxon>
        <taxon>Castilleja</taxon>
    </lineage>
</organism>
<feature type="compositionally biased region" description="Low complexity" evidence="7">
    <location>
        <begin position="971"/>
        <end position="980"/>
    </location>
</feature>
<dbReference type="PROSITE" id="PS50016">
    <property type="entry name" value="ZF_PHD_2"/>
    <property type="match status" value="1"/>
</dbReference>
<evidence type="ECO:0000256" key="5">
    <source>
        <dbReference type="ARBA" id="ARBA00023242"/>
    </source>
</evidence>
<dbReference type="GO" id="GO:0005634">
    <property type="term" value="C:nucleus"/>
    <property type="evidence" value="ECO:0007669"/>
    <property type="project" value="UniProtKB-SubCell"/>
</dbReference>
<dbReference type="SMART" id="SM00249">
    <property type="entry name" value="PHD"/>
    <property type="match status" value="2"/>
</dbReference>
<dbReference type="CDD" id="cd04301">
    <property type="entry name" value="NAT_SF"/>
    <property type="match status" value="1"/>
</dbReference>
<dbReference type="PROSITE" id="PS01359">
    <property type="entry name" value="ZF_PHD_1"/>
    <property type="match status" value="1"/>
</dbReference>
<dbReference type="InterPro" id="IPR019787">
    <property type="entry name" value="Znf_PHD-finger"/>
</dbReference>
<comment type="subcellular location">
    <subcellularLocation>
        <location evidence="1">Nucleus</location>
    </subcellularLocation>
</comment>
<evidence type="ECO:0008006" key="12">
    <source>
        <dbReference type="Google" id="ProtNLM"/>
    </source>
</evidence>
<dbReference type="Pfam" id="PF00628">
    <property type="entry name" value="PHD"/>
    <property type="match status" value="1"/>
</dbReference>
<evidence type="ECO:0000256" key="4">
    <source>
        <dbReference type="ARBA" id="ARBA00022833"/>
    </source>
</evidence>
<dbReference type="SUPFAM" id="SSF55729">
    <property type="entry name" value="Acyl-CoA N-acyltransferases (Nat)"/>
    <property type="match status" value="1"/>
</dbReference>
<dbReference type="InterPro" id="IPR019786">
    <property type="entry name" value="Zinc_finger_PHD-type_CS"/>
</dbReference>
<protein>
    <recommendedName>
        <fullName evidence="12">PHD-type domain-containing protein</fullName>
    </recommendedName>
</protein>
<dbReference type="InterPro" id="IPR056511">
    <property type="entry name" value="IDM1_C"/>
</dbReference>
<evidence type="ECO:0000256" key="1">
    <source>
        <dbReference type="ARBA" id="ARBA00004123"/>
    </source>
</evidence>
<dbReference type="CDD" id="cd15532">
    <property type="entry name" value="PHD2_CHD_II"/>
    <property type="match status" value="1"/>
</dbReference>
<evidence type="ECO:0000259" key="9">
    <source>
        <dbReference type="PROSITE" id="PS51186"/>
    </source>
</evidence>
<comment type="caution">
    <text evidence="10">The sequence shown here is derived from an EMBL/GenBank/DDBJ whole genome shotgun (WGS) entry which is preliminary data.</text>
</comment>
<dbReference type="SUPFAM" id="SSF57903">
    <property type="entry name" value="FYVE/PHD zinc finger"/>
    <property type="match status" value="1"/>
</dbReference>
<keyword evidence="2" id="KW-0479">Metal-binding</keyword>
<dbReference type="InterPro" id="IPR013083">
    <property type="entry name" value="Znf_RING/FYVE/PHD"/>
</dbReference>
<evidence type="ECO:0000313" key="11">
    <source>
        <dbReference type="Proteomes" id="UP001632038"/>
    </source>
</evidence>
<dbReference type="PROSITE" id="PS51186">
    <property type="entry name" value="GNAT"/>
    <property type="match status" value="1"/>
</dbReference>
<feature type="compositionally biased region" description="Basic and acidic residues" evidence="7">
    <location>
        <begin position="1054"/>
        <end position="1065"/>
    </location>
</feature>
<dbReference type="Pfam" id="PF16135">
    <property type="entry name" value="TDBD"/>
    <property type="match status" value="1"/>
</dbReference>
<feature type="region of interest" description="Disordered" evidence="7">
    <location>
        <begin position="408"/>
        <end position="470"/>
    </location>
</feature>
<feature type="region of interest" description="Disordered" evidence="7">
    <location>
        <begin position="1033"/>
        <end position="1065"/>
    </location>
</feature>
<dbReference type="InterPro" id="IPR011011">
    <property type="entry name" value="Znf_FYVE_PHD"/>
</dbReference>
<feature type="compositionally biased region" description="Basic and acidic residues" evidence="7">
    <location>
        <begin position="408"/>
        <end position="419"/>
    </location>
</feature>
<evidence type="ECO:0000256" key="6">
    <source>
        <dbReference type="PROSITE-ProRule" id="PRU00146"/>
    </source>
</evidence>
<feature type="region of interest" description="Disordered" evidence="7">
    <location>
        <begin position="278"/>
        <end position="311"/>
    </location>
</feature>
<feature type="region of interest" description="Disordered" evidence="7">
    <location>
        <begin position="28"/>
        <end position="71"/>
    </location>
</feature>
<gene>
    <name evidence="10" type="ORF">CASFOL_005363</name>
</gene>
<dbReference type="PANTHER" id="PTHR46309:SF1">
    <property type="entry name" value="PHD FINGER PROTEIN 12"/>
    <property type="match status" value="1"/>
</dbReference>
<feature type="domain" description="PHD-type" evidence="8">
    <location>
        <begin position="610"/>
        <end position="655"/>
    </location>
</feature>
<dbReference type="GO" id="GO:0008270">
    <property type="term" value="F:zinc ion binding"/>
    <property type="evidence" value="ECO:0007669"/>
    <property type="project" value="UniProtKB-KW"/>
</dbReference>
<keyword evidence="5" id="KW-0539">Nucleus</keyword>
<keyword evidence="11" id="KW-1185">Reference proteome</keyword>
<dbReference type="Pfam" id="PF22970">
    <property type="entry name" value="DUF7028"/>
    <property type="match status" value="1"/>
</dbReference>
<feature type="compositionally biased region" description="Basic and acidic residues" evidence="7">
    <location>
        <begin position="291"/>
        <end position="303"/>
    </location>
</feature>